<dbReference type="AlphaFoldDB" id="A0AAV1D8H0"/>
<protein>
    <submittedName>
        <fullName evidence="2">OLC1v1001614C1</fullName>
    </submittedName>
</protein>
<proteinExistence type="predicted"/>
<evidence type="ECO:0000313" key="2">
    <source>
        <dbReference type="EMBL" id="CAI9103168.1"/>
    </source>
</evidence>
<name>A0AAV1D8H0_OLDCO</name>
<feature type="region of interest" description="Disordered" evidence="1">
    <location>
        <begin position="49"/>
        <end position="143"/>
    </location>
</feature>
<evidence type="ECO:0000313" key="3">
    <source>
        <dbReference type="Proteomes" id="UP001161247"/>
    </source>
</evidence>
<accession>A0AAV1D8H0</accession>
<feature type="compositionally biased region" description="Acidic residues" evidence="1">
    <location>
        <begin position="76"/>
        <end position="97"/>
    </location>
</feature>
<evidence type="ECO:0000256" key="1">
    <source>
        <dbReference type="SAM" id="MobiDB-lite"/>
    </source>
</evidence>
<gene>
    <name evidence="2" type="ORF">OLC1_LOCUS12387</name>
</gene>
<feature type="compositionally biased region" description="Basic and acidic residues" evidence="1">
    <location>
        <begin position="108"/>
        <end position="120"/>
    </location>
</feature>
<organism evidence="2 3">
    <name type="scientific">Oldenlandia corymbosa var. corymbosa</name>
    <dbReference type="NCBI Taxonomy" id="529605"/>
    <lineage>
        <taxon>Eukaryota</taxon>
        <taxon>Viridiplantae</taxon>
        <taxon>Streptophyta</taxon>
        <taxon>Embryophyta</taxon>
        <taxon>Tracheophyta</taxon>
        <taxon>Spermatophyta</taxon>
        <taxon>Magnoliopsida</taxon>
        <taxon>eudicotyledons</taxon>
        <taxon>Gunneridae</taxon>
        <taxon>Pentapetalae</taxon>
        <taxon>asterids</taxon>
        <taxon>lamiids</taxon>
        <taxon>Gentianales</taxon>
        <taxon>Rubiaceae</taxon>
        <taxon>Rubioideae</taxon>
        <taxon>Spermacoceae</taxon>
        <taxon>Hedyotis-Oldenlandia complex</taxon>
        <taxon>Oldenlandia</taxon>
    </lineage>
</organism>
<reference evidence="2" key="1">
    <citation type="submission" date="2023-03" db="EMBL/GenBank/DDBJ databases">
        <authorList>
            <person name="Julca I."/>
        </authorList>
    </citation>
    <scope>NUCLEOTIDE SEQUENCE</scope>
</reference>
<sequence>MSKISKIFTSRTLKSPHPIRYPYPSPGNIVELNIPEEWVHVDGVDGLNVPEEGLEDNVASGNGLIVPEEGVHDNVDGDDDNAVQEMEGEEDGLEENQENAVNEPPEGNADKEPKETGYLDREDDDRGDQGKGIRHNGPDDDMLEKHLDDDLKYNNAEHKLQIKRLLLSILLEVDKSCSSFGGGHEFLKKEMKQAVKIVPPDWIRNVICWVLHLPGDDEGNPPEKYSFLDAGTSSYQAEDEDLEEAVPENPAGLQALDEEHGEVHHDGEIDNVEQGTEANIGNGTTRSNVCLQKGSKKRLITRPHKIGVGCAVCGFMKLPEYMARATCKCRGYFICVKDCLINLAMAEAQENVQIVYPDCSAHLLEERLVPRLLQWFATRSRN</sequence>
<keyword evidence="3" id="KW-1185">Reference proteome</keyword>
<dbReference type="Proteomes" id="UP001161247">
    <property type="component" value="Chromosome 4"/>
</dbReference>
<dbReference type="EMBL" id="OX459121">
    <property type="protein sequence ID" value="CAI9103168.1"/>
    <property type="molecule type" value="Genomic_DNA"/>
</dbReference>